<dbReference type="EMBL" id="BSEO01000014">
    <property type="protein sequence ID" value="GLJ80219.1"/>
    <property type="molecule type" value="Genomic_DNA"/>
</dbReference>
<organism evidence="2 3">
    <name type="scientific">Microbacterium imperiale</name>
    <dbReference type="NCBI Taxonomy" id="33884"/>
    <lineage>
        <taxon>Bacteria</taxon>
        <taxon>Bacillati</taxon>
        <taxon>Actinomycetota</taxon>
        <taxon>Actinomycetes</taxon>
        <taxon>Micrococcales</taxon>
        <taxon>Microbacteriaceae</taxon>
        <taxon>Microbacterium</taxon>
    </lineage>
</organism>
<dbReference type="RefSeq" id="WP_210006487.1">
    <property type="nucleotide sequence ID" value="NZ_BSEO01000014.1"/>
</dbReference>
<protein>
    <recommendedName>
        <fullName evidence="4">Flagellar FliJ protein</fullName>
    </recommendedName>
</protein>
<feature type="region of interest" description="Disordered" evidence="1">
    <location>
        <begin position="93"/>
        <end position="144"/>
    </location>
</feature>
<accession>A0A9W6M3U1</accession>
<reference evidence="2" key="1">
    <citation type="journal article" date="2014" name="Int. J. Syst. Evol. Microbiol.">
        <title>Complete genome sequence of Corynebacterium casei LMG S-19264T (=DSM 44701T), isolated from a smear-ripened cheese.</title>
        <authorList>
            <consortium name="US DOE Joint Genome Institute (JGI-PGF)"/>
            <person name="Walter F."/>
            <person name="Albersmeier A."/>
            <person name="Kalinowski J."/>
            <person name="Ruckert C."/>
        </authorList>
    </citation>
    <scope>NUCLEOTIDE SEQUENCE</scope>
    <source>
        <strain evidence="2">VKM Ac-1447</strain>
    </source>
</reference>
<name>A0A9W6M3U1_9MICO</name>
<gene>
    <name evidence="2" type="ORF">GCM10017586_19020</name>
</gene>
<dbReference type="AlphaFoldDB" id="A0A9W6M3U1"/>
<evidence type="ECO:0008006" key="4">
    <source>
        <dbReference type="Google" id="ProtNLM"/>
    </source>
</evidence>
<evidence type="ECO:0000313" key="2">
    <source>
        <dbReference type="EMBL" id="GLJ80219.1"/>
    </source>
</evidence>
<dbReference type="Proteomes" id="UP001142317">
    <property type="component" value="Unassembled WGS sequence"/>
</dbReference>
<dbReference type="Gene3D" id="1.10.287.1700">
    <property type="match status" value="1"/>
</dbReference>
<evidence type="ECO:0000256" key="1">
    <source>
        <dbReference type="SAM" id="MobiDB-lite"/>
    </source>
</evidence>
<reference evidence="2" key="2">
    <citation type="submission" date="2023-01" db="EMBL/GenBank/DDBJ databases">
        <authorList>
            <person name="Sun Q."/>
            <person name="Evtushenko L."/>
        </authorList>
    </citation>
    <scope>NUCLEOTIDE SEQUENCE</scope>
    <source>
        <strain evidence="2">VKM Ac-1447</strain>
    </source>
</reference>
<proteinExistence type="predicted"/>
<keyword evidence="3" id="KW-1185">Reference proteome</keyword>
<dbReference type="InterPro" id="IPR053716">
    <property type="entry name" value="Flag_assembly_chemotaxis_eff"/>
</dbReference>
<sequence>MSRRFPLAGLLRIRGIQERAAAAHLSRAALEQQRTEARERQVRTALTASADTPGDVRTLAAVAAGRVAARSQLSDLAALQRTQRADLDAARARHAAARRAEHGLERLAERHAEREDARAEARDQAALDEIALRPAPPRTAEEHS</sequence>
<comment type="caution">
    <text evidence="2">The sequence shown here is derived from an EMBL/GenBank/DDBJ whole genome shotgun (WGS) entry which is preliminary data.</text>
</comment>
<feature type="compositionally biased region" description="Basic and acidic residues" evidence="1">
    <location>
        <begin position="98"/>
        <end position="125"/>
    </location>
</feature>
<evidence type="ECO:0000313" key="3">
    <source>
        <dbReference type="Proteomes" id="UP001142317"/>
    </source>
</evidence>